<gene>
    <name evidence="1" type="ORF">TNCV_5083621</name>
</gene>
<dbReference type="Proteomes" id="UP000887159">
    <property type="component" value="Unassembled WGS sequence"/>
</dbReference>
<reference evidence="1" key="1">
    <citation type="submission" date="2020-08" db="EMBL/GenBank/DDBJ databases">
        <title>Multicomponent nature underlies the extraordinary mechanical properties of spider dragline silk.</title>
        <authorList>
            <person name="Kono N."/>
            <person name="Nakamura H."/>
            <person name="Mori M."/>
            <person name="Yoshida Y."/>
            <person name="Ohtoshi R."/>
            <person name="Malay A.D."/>
            <person name="Moran D.A.P."/>
            <person name="Tomita M."/>
            <person name="Numata K."/>
            <person name="Arakawa K."/>
        </authorList>
    </citation>
    <scope>NUCLEOTIDE SEQUENCE</scope>
</reference>
<evidence type="ECO:0000313" key="1">
    <source>
        <dbReference type="EMBL" id="GFY06720.1"/>
    </source>
</evidence>
<comment type="caution">
    <text evidence="1">The sequence shown here is derived from an EMBL/GenBank/DDBJ whole genome shotgun (WGS) entry which is preliminary data.</text>
</comment>
<dbReference type="EMBL" id="BMAU01021262">
    <property type="protein sequence ID" value="GFY06720.1"/>
    <property type="molecule type" value="Genomic_DNA"/>
</dbReference>
<name>A0A8X6S8P2_TRICX</name>
<accession>A0A8X6S8P2</accession>
<evidence type="ECO:0000313" key="2">
    <source>
        <dbReference type="Proteomes" id="UP000887159"/>
    </source>
</evidence>
<protein>
    <submittedName>
        <fullName evidence="1">Uncharacterized protein</fullName>
    </submittedName>
</protein>
<dbReference type="AlphaFoldDB" id="A0A8X6S8P2"/>
<organism evidence="1 2">
    <name type="scientific">Trichonephila clavipes</name>
    <name type="common">Golden silk orbweaver</name>
    <name type="synonym">Nephila clavipes</name>
    <dbReference type="NCBI Taxonomy" id="2585209"/>
    <lineage>
        <taxon>Eukaryota</taxon>
        <taxon>Metazoa</taxon>
        <taxon>Ecdysozoa</taxon>
        <taxon>Arthropoda</taxon>
        <taxon>Chelicerata</taxon>
        <taxon>Arachnida</taxon>
        <taxon>Araneae</taxon>
        <taxon>Araneomorphae</taxon>
        <taxon>Entelegynae</taxon>
        <taxon>Araneoidea</taxon>
        <taxon>Nephilidae</taxon>
        <taxon>Trichonephila</taxon>
    </lineage>
</organism>
<keyword evidence="2" id="KW-1185">Reference proteome</keyword>
<sequence>MAPCWARCIGVLCANRTRRPRETFCDMPIRRDEGVFVDPPLVFKRVFFRRREWSPAWMEKKEKSPALDRESMRGEPWLERTEESAKERVLVRDWSG</sequence>
<proteinExistence type="predicted"/>